<keyword evidence="4" id="KW-0413">Isomerase</keyword>
<feature type="domain" description="ATPase of the ABC class C-terminal" evidence="1">
    <location>
        <begin position="170"/>
        <end position="444"/>
    </location>
</feature>
<evidence type="ECO:0000313" key="5">
    <source>
        <dbReference type="Proteomes" id="UP000220840"/>
    </source>
</evidence>
<evidence type="ECO:0000259" key="2">
    <source>
        <dbReference type="Pfam" id="PF20446"/>
    </source>
</evidence>
<dbReference type="Pfam" id="PF21117">
    <property type="entry name" value="MRB1590_C"/>
    <property type="match status" value="1"/>
</dbReference>
<sequence length="567" mass="63432">MRTSVDLKKQLSSLNNKSYGLYKTISGKYLFKDYVLSIDHIQGDPFASPSSIRIIITQNVAGFPSELFNKKYKRIALEDYITRLFYNNIFRIASKGSGSGKSGLMLISKCDQEVIERTCVLINEEEIQVRFKVGFPARGRSILSSELEKILFEYIPKIIDNSLKYDNLDKNKIKSVIDLSEDQNYIRSKLQELNLVAFVANGSILPRESGISNKPLKNSIKFKSPSNLQVELNLPNRGKIIGMGIKKGITLIVGGGYHGKSTLLKALELGVYNHIIGDGREYVITDDSAIKIKSEDGRSIKDTDISLFINNLPNGKDTKKFNSENASGSTSQAANIIEGIESATSLFLIDEDTSATNFMIRDKLMQRLVNKDKEPITPFIDVVKDLYKQLDISTILAVGSCGDYFNVADCVIQMDEYEAKDVTSIAKDISSNFISEERQNSQNHISIDFDRKIKKGTISADYKGNVKIKSIGTDSLCINKDIIDLKSLEQIVDPEQIDALGYIMKLAEDKIINNNKTLQEIVTDVLDFINKNGLISISSTSYGNGTLSMPRKQEIISCFNRYRNLKL</sequence>
<dbReference type="InterPro" id="IPR019195">
    <property type="entry name" value="ABC_ATPase_put"/>
</dbReference>
<dbReference type="InterPro" id="IPR046834">
    <property type="entry name" value="ABC_ATPase_C"/>
</dbReference>
<dbReference type="RefSeq" id="WP_058293207.1">
    <property type="nucleotide sequence ID" value="NZ_CAMRXG010000012.1"/>
</dbReference>
<keyword evidence="5" id="KW-1185">Reference proteome</keyword>
<dbReference type="PANTHER" id="PTHR38149">
    <property type="entry name" value="ATPASE"/>
    <property type="match status" value="1"/>
</dbReference>
<comment type="caution">
    <text evidence="4">The sequence shown here is derived from an EMBL/GenBank/DDBJ whole genome shotgun (WGS) entry which is preliminary data.</text>
</comment>
<evidence type="ECO:0000313" key="4">
    <source>
        <dbReference type="EMBL" id="PEG29019.1"/>
    </source>
</evidence>
<reference evidence="4 5" key="1">
    <citation type="submission" date="2017-10" db="EMBL/GenBank/DDBJ databases">
        <title>Effective Description of Clostridium neonatale sp. nov. linked to necrotizing enterocolitis in neonates and a clarification of species assignable to the genus Clostridium (Prazmowski 1880) emend. Lawson and Rainey 2016.</title>
        <authorList>
            <person name="Bernard K."/>
            <person name="Burdz T."/>
            <person name="Wiebe D."/>
            <person name="Balcewich B."/>
            <person name="Alfa M."/>
            <person name="Bernier A.-M."/>
        </authorList>
    </citation>
    <scope>NUCLEOTIDE SEQUENCE [LARGE SCALE GENOMIC DNA]</scope>
    <source>
        <strain evidence="4 5">LCDC99A005</strain>
    </source>
</reference>
<name>A0A2A7MBR0_9CLOT</name>
<dbReference type="STRING" id="137838.GCA_001458595_00199"/>
<dbReference type="InterPro" id="IPR049069">
    <property type="entry name" value="MRB1590-like_C"/>
</dbReference>
<gene>
    <name evidence="4" type="ORF">CQ394_20445</name>
</gene>
<protein>
    <submittedName>
        <fullName evidence="4">Isopentenyl-diphosphate delta-isomerase</fullName>
    </submittedName>
</protein>
<accession>A0A2A7MBR0</accession>
<proteinExistence type="predicted"/>
<dbReference type="InterPro" id="IPR046833">
    <property type="entry name" value="ABC_N"/>
</dbReference>
<feature type="domain" description="ATPase of the ABC class N-terminal" evidence="2">
    <location>
        <begin position="5"/>
        <end position="165"/>
    </location>
</feature>
<feature type="domain" description="MRB1590-like C-terminal" evidence="3">
    <location>
        <begin position="467"/>
        <end position="566"/>
    </location>
</feature>
<dbReference type="EMBL" id="PDCJ01000006">
    <property type="protein sequence ID" value="PEG29019.1"/>
    <property type="molecule type" value="Genomic_DNA"/>
</dbReference>
<dbReference type="GO" id="GO:0016853">
    <property type="term" value="F:isomerase activity"/>
    <property type="evidence" value="ECO:0007669"/>
    <property type="project" value="UniProtKB-KW"/>
</dbReference>
<dbReference type="Pfam" id="PF09818">
    <property type="entry name" value="ABC_ATPase"/>
    <property type="match status" value="1"/>
</dbReference>
<evidence type="ECO:0000259" key="3">
    <source>
        <dbReference type="Pfam" id="PF21117"/>
    </source>
</evidence>
<evidence type="ECO:0000259" key="1">
    <source>
        <dbReference type="Pfam" id="PF09818"/>
    </source>
</evidence>
<dbReference type="Pfam" id="PF20446">
    <property type="entry name" value="ABC_N"/>
    <property type="match status" value="1"/>
</dbReference>
<dbReference type="Proteomes" id="UP000220840">
    <property type="component" value="Unassembled WGS sequence"/>
</dbReference>
<organism evidence="4 5">
    <name type="scientific">Clostridium neonatale</name>
    <dbReference type="NCBI Taxonomy" id="137838"/>
    <lineage>
        <taxon>Bacteria</taxon>
        <taxon>Bacillati</taxon>
        <taxon>Bacillota</taxon>
        <taxon>Clostridia</taxon>
        <taxon>Eubacteriales</taxon>
        <taxon>Clostridiaceae</taxon>
        <taxon>Clostridium</taxon>
    </lineage>
</organism>
<dbReference type="PANTHER" id="PTHR38149:SF1">
    <property type="entry name" value="ATPASE"/>
    <property type="match status" value="1"/>
</dbReference>
<dbReference type="OrthoDB" id="9809999at2"/>
<dbReference type="AlphaFoldDB" id="A0A2A7MBR0"/>